<gene>
    <name evidence="1" type="ORF">L6164_016581</name>
</gene>
<proteinExistence type="predicted"/>
<keyword evidence="2" id="KW-1185">Reference proteome</keyword>
<evidence type="ECO:0000313" key="2">
    <source>
        <dbReference type="Proteomes" id="UP000828941"/>
    </source>
</evidence>
<reference evidence="1 2" key="1">
    <citation type="journal article" date="2022" name="DNA Res.">
        <title>Chromosomal-level genome assembly of the orchid tree Bauhinia variegata (Leguminosae; Cercidoideae) supports the allotetraploid origin hypothesis of Bauhinia.</title>
        <authorList>
            <person name="Zhong Y."/>
            <person name="Chen Y."/>
            <person name="Zheng D."/>
            <person name="Pang J."/>
            <person name="Liu Y."/>
            <person name="Luo S."/>
            <person name="Meng S."/>
            <person name="Qian L."/>
            <person name="Wei D."/>
            <person name="Dai S."/>
            <person name="Zhou R."/>
        </authorList>
    </citation>
    <scope>NUCLEOTIDE SEQUENCE [LARGE SCALE GENOMIC DNA]</scope>
    <source>
        <strain evidence="1">BV-YZ2020</strain>
    </source>
</reference>
<organism evidence="1 2">
    <name type="scientific">Bauhinia variegata</name>
    <name type="common">Purple orchid tree</name>
    <name type="synonym">Phanera variegata</name>
    <dbReference type="NCBI Taxonomy" id="167791"/>
    <lineage>
        <taxon>Eukaryota</taxon>
        <taxon>Viridiplantae</taxon>
        <taxon>Streptophyta</taxon>
        <taxon>Embryophyta</taxon>
        <taxon>Tracheophyta</taxon>
        <taxon>Spermatophyta</taxon>
        <taxon>Magnoliopsida</taxon>
        <taxon>eudicotyledons</taxon>
        <taxon>Gunneridae</taxon>
        <taxon>Pentapetalae</taxon>
        <taxon>rosids</taxon>
        <taxon>fabids</taxon>
        <taxon>Fabales</taxon>
        <taxon>Fabaceae</taxon>
        <taxon>Cercidoideae</taxon>
        <taxon>Cercideae</taxon>
        <taxon>Bauhiniinae</taxon>
        <taxon>Bauhinia</taxon>
    </lineage>
</organism>
<evidence type="ECO:0000313" key="1">
    <source>
        <dbReference type="EMBL" id="KAI4338237.1"/>
    </source>
</evidence>
<name>A0ACB9NRE9_BAUVA</name>
<accession>A0ACB9NRE9</accession>
<comment type="caution">
    <text evidence="1">The sequence shown here is derived from an EMBL/GenBank/DDBJ whole genome shotgun (WGS) entry which is preliminary data.</text>
</comment>
<protein>
    <submittedName>
        <fullName evidence="1">Uncharacterized protein</fullName>
    </submittedName>
</protein>
<sequence length="211" mass="24097">MLPNLRMLSLQWLPNFIDISPGLKVHAAKLRQMNIVKCPKYDSIHEWSTQAEVINDRQVRNEVSYVDDSSFEEEQEKINTPNLESLVLEDLPDLISSYPPGAVRSLPTLESLIIRECEELEQIFGYASEKHDYDGKVIELALPRLANLKLRHLPRLISFGGDLQFQLKFQALKYCKLQDCPKLSPTIRASVKNFLASHEGHNSELNVPTLT</sequence>
<dbReference type="Proteomes" id="UP000828941">
    <property type="component" value="Chromosome 6"/>
</dbReference>
<dbReference type="EMBL" id="CM039431">
    <property type="protein sequence ID" value="KAI4338237.1"/>
    <property type="molecule type" value="Genomic_DNA"/>
</dbReference>